<dbReference type="InterPro" id="IPR036291">
    <property type="entry name" value="NAD(P)-bd_dom_sf"/>
</dbReference>
<evidence type="ECO:0000259" key="2">
    <source>
        <dbReference type="Pfam" id="PF03807"/>
    </source>
</evidence>
<evidence type="ECO:0000313" key="4">
    <source>
        <dbReference type="Proteomes" id="UP000612808"/>
    </source>
</evidence>
<dbReference type="Pfam" id="PF03807">
    <property type="entry name" value="F420_oxidored"/>
    <property type="match status" value="1"/>
</dbReference>
<reference evidence="3" key="1">
    <citation type="submission" date="2021-01" db="EMBL/GenBank/DDBJ databases">
        <title>Whole genome shotgun sequence of Actinocatenispora rupis NBRC 107355.</title>
        <authorList>
            <person name="Komaki H."/>
            <person name="Tamura T."/>
        </authorList>
    </citation>
    <scope>NUCLEOTIDE SEQUENCE</scope>
    <source>
        <strain evidence="3">NBRC 107355</strain>
    </source>
</reference>
<dbReference type="InterPro" id="IPR028939">
    <property type="entry name" value="P5C_Rdtase_cat_N"/>
</dbReference>
<keyword evidence="1" id="KW-0560">Oxidoreductase</keyword>
<dbReference type="EMBL" id="BOMB01000019">
    <property type="protein sequence ID" value="GID12562.1"/>
    <property type="molecule type" value="Genomic_DNA"/>
</dbReference>
<keyword evidence="4" id="KW-1185">Reference proteome</keyword>
<dbReference type="Proteomes" id="UP000612808">
    <property type="component" value="Unassembled WGS sequence"/>
</dbReference>
<proteinExistence type="predicted"/>
<dbReference type="RefSeq" id="WP_203658597.1">
    <property type="nucleotide sequence ID" value="NZ_BAAAZM010000013.1"/>
</dbReference>
<dbReference type="AlphaFoldDB" id="A0A8J3ND68"/>
<sequence>MEVLIVGAGKMARAIGTRLLAGGHQLRIAGRNHDEARTLAAELNGDATGEPLGDPLGAASVVILALPYPADRMVAEQLAGDLVGRVVVDIANPVNFGTFDDLTTPTGVSAAEEVAKAASGAKVVKAFNTTLAGRLAAGGTLDVFLAGDDERARDTVAALVADGGMRPIDVGGLKHAHTLEAFQMLCMKVQDQIGGNWSTSLELAPG</sequence>
<dbReference type="GO" id="GO:0016491">
    <property type="term" value="F:oxidoreductase activity"/>
    <property type="evidence" value="ECO:0007669"/>
    <property type="project" value="UniProtKB-KW"/>
</dbReference>
<accession>A0A8J3ND68</accession>
<gene>
    <name evidence="3" type="ORF">Aru02nite_34510</name>
</gene>
<organism evidence="3 4">
    <name type="scientific">Actinocatenispora rupis</name>
    <dbReference type="NCBI Taxonomy" id="519421"/>
    <lineage>
        <taxon>Bacteria</taxon>
        <taxon>Bacillati</taxon>
        <taxon>Actinomycetota</taxon>
        <taxon>Actinomycetes</taxon>
        <taxon>Micromonosporales</taxon>
        <taxon>Micromonosporaceae</taxon>
        <taxon>Actinocatenispora</taxon>
    </lineage>
</organism>
<comment type="caution">
    <text evidence="3">The sequence shown here is derived from an EMBL/GenBank/DDBJ whole genome shotgun (WGS) entry which is preliminary data.</text>
</comment>
<protein>
    <submittedName>
        <fullName evidence="3">NADP oxidoreductase</fullName>
    </submittedName>
</protein>
<evidence type="ECO:0000313" key="3">
    <source>
        <dbReference type="EMBL" id="GID12562.1"/>
    </source>
</evidence>
<dbReference type="InterPro" id="IPR051267">
    <property type="entry name" value="STEAP_metalloreductase"/>
</dbReference>
<dbReference type="PANTHER" id="PTHR14239">
    <property type="entry name" value="DUDULIN-RELATED"/>
    <property type="match status" value="1"/>
</dbReference>
<evidence type="ECO:0000256" key="1">
    <source>
        <dbReference type="ARBA" id="ARBA00023002"/>
    </source>
</evidence>
<feature type="domain" description="Pyrroline-5-carboxylate reductase catalytic N-terminal" evidence="2">
    <location>
        <begin position="3"/>
        <end position="93"/>
    </location>
</feature>
<dbReference type="PANTHER" id="PTHR14239:SF10">
    <property type="entry name" value="REDUCTASE"/>
    <property type="match status" value="1"/>
</dbReference>
<dbReference type="Gene3D" id="3.40.50.720">
    <property type="entry name" value="NAD(P)-binding Rossmann-like Domain"/>
    <property type="match status" value="1"/>
</dbReference>
<dbReference type="SUPFAM" id="SSF51735">
    <property type="entry name" value="NAD(P)-binding Rossmann-fold domains"/>
    <property type="match status" value="1"/>
</dbReference>
<name>A0A8J3ND68_9ACTN</name>